<feature type="disulfide bond" evidence="15">
    <location>
        <begin position="772"/>
        <end position="797"/>
    </location>
</feature>
<evidence type="ECO:0000313" key="20">
    <source>
        <dbReference type="Proteomes" id="UP001353858"/>
    </source>
</evidence>
<protein>
    <submittedName>
        <fullName evidence="19">Uncharacterized protein</fullName>
    </submittedName>
</protein>
<dbReference type="EMBL" id="JARPUR010000002">
    <property type="protein sequence ID" value="KAK4883298.1"/>
    <property type="molecule type" value="Genomic_DNA"/>
</dbReference>
<evidence type="ECO:0000256" key="16">
    <source>
        <dbReference type="PROSITE-ProRule" id="PRU00276"/>
    </source>
</evidence>
<dbReference type="Pfam" id="PF00090">
    <property type="entry name" value="TSP_1"/>
    <property type="match status" value="1"/>
</dbReference>
<dbReference type="Pfam" id="PF19236">
    <property type="entry name" value="ADAMTS_CR_3"/>
    <property type="match status" value="1"/>
</dbReference>
<feature type="disulfide bond" evidence="15">
    <location>
        <begin position="876"/>
        <end position="888"/>
    </location>
</feature>
<dbReference type="SUPFAM" id="SSF82895">
    <property type="entry name" value="TSP-1 type 1 repeat"/>
    <property type="match status" value="4"/>
</dbReference>
<feature type="binding site" evidence="14 16">
    <location>
        <position position="696"/>
    </location>
    <ligand>
        <name>Zn(2+)</name>
        <dbReference type="ChEBI" id="CHEBI:29105"/>
        <note>catalytic</note>
    </ligand>
</feature>
<evidence type="ECO:0000256" key="7">
    <source>
        <dbReference type="ARBA" id="ARBA00022737"/>
    </source>
</evidence>
<keyword evidence="10" id="KW-0482">Metalloprotease</keyword>
<sequence length="1384" mass="156355">MSNQDEPGIVNITDLETIAICEDENKHDELYYPSTDDKDKLENVADETPEAEKNLNKEVNLNVEESLKENKNCRRERKLNGYAGEITDSEHRTKAATEKLPTLVCYRCNTMTDDKCLDLHDNSTTFHANCSDDTRICQVKRISLTTITSTGDMSGKAKLWMLQRDCTGTCDPGCIIIGERTKLYSCTTCCEESYCNYGFAFEELESEPAEVTSSEEPFLPQFNNFDMDTFLECNKNSSVFQEFNAEEVFKMVLEDQSKNKLQDHELSNSDGDTDNSPSAVVTTENEITFETASILVSTHMSDLDRDVPGIDFSHGSDFEIVYPRISDAVKRRRRDINSNVYYEEENTFKIIELKDWVLELNNNNLLLAPQLKIHWVLENSTLTQPVKQCQYRNGVVKGLETSTSVAMSICDSKIIGSILMPGVTYSIEPFEGPPNSHIMYKNKIVKSSNKHKRNVVTIGEFNESMKKWEFFNLTGDTIEINGLDDSSENKDKNEPNLNEHFYAENNTTTWLREEVNSDESGYFFDSAWMARQHKVNGKTTYDILPTRWLEIAMGVDHTVIAFHGSQRVEQYVLALMNIVSAIYQDSSLEANLQLVITRLFFYQTVKQSVIRPGNAKKSLENVNTWNKRLHLSLGPGESHHDVAIWLTRADIGGPSGYAPVGGVCDSKRSCALNRDEGLSSAFIVAHEMGHLLGFSHDGDRKSNNYCDDAPLDGSVMAPMVSATFHKFLWSECSKEEYKLKESQWQCIDNSPPGIGRILDATIHATFSMDEQCRMEFGNGFQVCRSFDIIEPCSHLWCGHEKSPLVCKTKKGSPLEGTECGFDKWCISGYCEPVDKRILGVTPVLHNPQDGGWGKWGKWGMCSRSCGTGVQFRSRICDNPPPSYGGNNCYGSAEEWKLCNLNFCPEPIADLRAQQCQNIIGFLNILDRRANMTWLPYESEDAEMKCQLICMSKETRELFVTGENLIDGTPCSYENSSDICIQGTCQPLGCDGKLFSKAQEDSCGICQGNNSDCSLVSSNYRKKIKKEVTRITVAPRNARSIKVDASVSLPFSNSSTATFILKNRMKKKYFVPIPSKNGYAEIIEGTKLYYQKFKGRHILWARGPFLIEMVFLLYASKGEVNMGLNVSVTTQYYIQQGQKNFSSRFDWILGGWGPCSASCGGGKRQKTIACWDKNQKKIVRRKFCSLLLKPNVPSEICNTFSCNFHWITGEWEPCTVTCGSYGKQHRELYCVPKSAFAENVNNSNLDKPWRYMVNPTKCAGIRPINVRPCYRIPCPSFWEYGNWSQCSSSCGSGVSTRSTHCPPPEGEQFFTCGAHPPIQRRVCRGSFTGRTNPLCKTQNKNRKKCYEDKSQYCILPPLTKYCKVRSFKRMCCKACSTFTLYPFSS</sequence>
<feature type="disulfide bond" evidence="15">
    <location>
        <begin position="819"/>
        <end position="830"/>
    </location>
</feature>
<keyword evidence="11 15" id="KW-1015">Disulfide bond</keyword>
<keyword evidence="8" id="KW-0378">Hydrolase</keyword>
<evidence type="ECO:0000259" key="18">
    <source>
        <dbReference type="PROSITE" id="PS50900"/>
    </source>
</evidence>
<evidence type="ECO:0000256" key="1">
    <source>
        <dbReference type="ARBA" id="ARBA00004498"/>
    </source>
</evidence>
<dbReference type="CDD" id="cd00117">
    <property type="entry name" value="TFP"/>
    <property type="match status" value="1"/>
</dbReference>
<keyword evidence="7" id="KW-0677">Repeat</keyword>
<evidence type="ECO:0000256" key="12">
    <source>
        <dbReference type="ARBA" id="ARBA00023180"/>
    </source>
</evidence>
<accession>A0AAN7PEA0</accession>
<dbReference type="InterPro" id="IPR010909">
    <property type="entry name" value="PLAC"/>
</dbReference>
<dbReference type="Gene3D" id="3.40.1620.60">
    <property type="match status" value="1"/>
</dbReference>
<keyword evidence="12" id="KW-0325">Glycoprotein</keyword>
<keyword evidence="5 14" id="KW-0479">Metal-binding</keyword>
<dbReference type="InterPro" id="IPR024079">
    <property type="entry name" value="MetalloPept_cat_dom_sf"/>
</dbReference>
<keyword evidence="3" id="KW-0272">Extracellular matrix</keyword>
<evidence type="ECO:0000256" key="13">
    <source>
        <dbReference type="PIRSR" id="PIRSR613273-1"/>
    </source>
</evidence>
<dbReference type="Gene3D" id="2.60.120.830">
    <property type="match status" value="1"/>
</dbReference>
<evidence type="ECO:0000256" key="6">
    <source>
        <dbReference type="ARBA" id="ARBA00022729"/>
    </source>
</evidence>
<dbReference type="PROSITE" id="PS50215">
    <property type="entry name" value="ADAM_MEPRO"/>
    <property type="match status" value="1"/>
</dbReference>
<dbReference type="InterPro" id="IPR013273">
    <property type="entry name" value="ADAMTS/ADAMTS-like"/>
</dbReference>
<dbReference type="Pfam" id="PF19030">
    <property type="entry name" value="TSP1_ADAMTS"/>
    <property type="match status" value="3"/>
</dbReference>
<dbReference type="FunFam" id="2.20.100.10:FF:000001">
    <property type="entry name" value="semaphorin-5A isoform X1"/>
    <property type="match status" value="1"/>
</dbReference>
<feature type="binding site" evidence="14">
    <location>
        <position position="550"/>
    </location>
    <ligand>
        <name>Ca(2+)</name>
        <dbReference type="ChEBI" id="CHEBI:29108"/>
        <label>1</label>
    </ligand>
</feature>
<organism evidence="19 20">
    <name type="scientific">Aquatica leii</name>
    <dbReference type="NCBI Taxonomy" id="1421715"/>
    <lineage>
        <taxon>Eukaryota</taxon>
        <taxon>Metazoa</taxon>
        <taxon>Ecdysozoa</taxon>
        <taxon>Arthropoda</taxon>
        <taxon>Hexapoda</taxon>
        <taxon>Insecta</taxon>
        <taxon>Pterygota</taxon>
        <taxon>Neoptera</taxon>
        <taxon>Endopterygota</taxon>
        <taxon>Coleoptera</taxon>
        <taxon>Polyphaga</taxon>
        <taxon>Elateriformia</taxon>
        <taxon>Elateroidea</taxon>
        <taxon>Lampyridae</taxon>
        <taxon>Luciolinae</taxon>
        <taxon>Aquatica</taxon>
    </lineage>
</organism>
<gene>
    <name evidence="19" type="ORF">RN001_006617</name>
</gene>
<evidence type="ECO:0000256" key="15">
    <source>
        <dbReference type="PIRSR" id="PIRSR613273-3"/>
    </source>
</evidence>
<feature type="domain" description="PLAC" evidence="18">
    <location>
        <begin position="1330"/>
        <end position="1378"/>
    </location>
</feature>
<comment type="subcellular location">
    <subcellularLocation>
        <location evidence="1">Secreted</location>
        <location evidence="1">Extracellular space</location>
        <location evidence="1">Extracellular matrix</location>
    </subcellularLocation>
</comment>
<keyword evidence="6" id="KW-0732">Signal</keyword>
<dbReference type="GO" id="GO:0030198">
    <property type="term" value="P:extracellular matrix organization"/>
    <property type="evidence" value="ECO:0007669"/>
    <property type="project" value="InterPro"/>
</dbReference>
<comment type="caution">
    <text evidence="19">The sequence shown here is derived from an EMBL/GenBank/DDBJ whole genome shotgun (WGS) entry which is preliminary data.</text>
</comment>
<dbReference type="SMART" id="SM00209">
    <property type="entry name" value="TSP1"/>
    <property type="match status" value="4"/>
</dbReference>
<dbReference type="GO" id="GO:0031012">
    <property type="term" value="C:extracellular matrix"/>
    <property type="evidence" value="ECO:0007669"/>
    <property type="project" value="TreeGrafter"/>
</dbReference>
<dbReference type="GO" id="GO:0006508">
    <property type="term" value="P:proteolysis"/>
    <property type="evidence" value="ECO:0007669"/>
    <property type="project" value="UniProtKB-KW"/>
</dbReference>
<evidence type="ECO:0000256" key="10">
    <source>
        <dbReference type="ARBA" id="ARBA00023049"/>
    </source>
</evidence>
<feature type="active site" evidence="13 16">
    <location>
        <position position="687"/>
    </location>
</feature>
<name>A0AAN7PEA0_9COLE</name>
<keyword evidence="14" id="KW-0106">Calcium</keyword>
<keyword evidence="9 14" id="KW-0862">Zinc</keyword>
<dbReference type="InterPro" id="IPR001590">
    <property type="entry name" value="Peptidase_M12B"/>
</dbReference>
<feature type="domain" description="Peptidase M12B" evidence="17">
    <location>
        <begin position="547"/>
        <end position="751"/>
    </location>
</feature>
<keyword evidence="20" id="KW-1185">Reference proteome</keyword>
<feature type="disulfide bond" evidence="15">
    <location>
        <begin position="865"/>
        <end position="903"/>
    </location>
</feature>
<feature type="binding site" evidence="14">
    <location>
        <position position="746"/>
    </location>
    <ligand>
        <name>Ca(2+)</name>
        <dbReference type="ChEBI" id="CHEBI:29108"/>
        <label>1</label>
    </ligand>
</feature>
<feature type="binding site" evidence="14">
    <location>
        <position position="550"/>
    </location>
    <ligand>
        <name>Ca(2+)</name>
        <dbReference type="ChEBI" id="CHEBI:29108"/>
        <label>2</label>
    </ligand>
</feature>
<keyword evidence="4" id="KW-0645">Protease</keyword>
<dbReference type="PROSITE" id="PS50092">
    <property type="entry name" value="TSP1"/>
    <property type="match status" value="3"/>
</dbReference>
<dbReference type="PANTHER" id="PTHR13723">
    <property type="entry name" value="ADAMTS A DISINTEGRIN AND METALLOPROTEASE WITH THROMBOSPONDIN MOTIFS PROTEASE"/>
    <property type="match status" value="1"/>
</dbReference>
<comment type="cofactor">
    <cofactor evidence="14">
        <name>Zn(2+)</name>
        <dbReference type="ChEBI" id="CHEBI:29105"/>
    </cofactor>
    <text evidence="14">Binds 1 zinc ion per subunit.</text>
</comment>
<feature type="disulfide bond" evidence="15">
    <location>
        <begin position="792"/>
        <end position="825"/>
    </location>
</feature>
<evidence type="ECO:0000259" key="17">
    <source>
        <dbReference type="PROSITE" id="PS50215"/>
    </source>
</evidence>
<feature type="disulfide bond" evidence="15">
    <location>
        <begin position="861"/>
        <end position="898"/>
    </location>
</feature>
<feature type="disulfide bond" evidence="15">
    <location>
        <begin position="664"/>
        <end position="746"/>
    </location>
</feature>
<dbReference type="InterPro" id="IPR045371">
    <property type="entry name" value="ADAMTS_CR_3"/>
</dbReference>
<evidence type="ECO:0000256" key="5">
    <source>
        <dbReference type="ARBA" id="ARBA00022723"/>
    </source>
</evidence>
<keyword evidence="2" id="KW-0964">Secreted</keyword>
<evidence type="ECO:0000256" key="9">
    <source>
        <dbReference type="ARBA" id="ARBA00022833"/>
    </source>
</evidence>
<dbReference type="PROSITE" id="PS50900">
    <property type="entry name" value="PLAC"/>
    <property type="match status" value="1"/>
</dbReference>
<evidence type="ECO:0000256" key="11">
    <source>
        <dbReference type="ARBA" id="ARBA00023157"/>
    </source>
</evidence>
<dbReference type="Pfam" id="PF01421">
    <property type="entry name" value="Reprolysin"/>
    <property type="match status" value="1"/>
</dbReference>
<feature type="binding site" evidence="14">
    <location>
        <position position="641"/>
    </location>
    <ligand>
        <name>Ca(2+)</name>
        <dbReference type="ChEBI" id="CHEBI:29108"/>
        <label>1</label>
    </ligand>
</feature>
<dbReference type="GO" id="GO:0046872">
    <property type="term" value="F:metal ion binding"/>
    <property type="evidence" value="ECO:0007669"/>
    <property type="project" value="UniProtKB-KW"/>
</dbReference>
<evidence type="ECO:0000256" key="14">
    <source>
        <dbReference type="PIRSR" id="PIRSR613273-2"/>
    </source>
</evidence>
<evidence type="ECO:0000256" key="3">
    <source>
        <dbReference type="ARBA" id="ARBA00022530"/>
    </source>
</evidence>
<evidence type="ECO:0000256" key="8">
    <source>
        <dbReference type="ARBA" id="ARBA00022801"/>
    </source>
</evidence>
<proteinExistence type="predicted"/>
<dbReference type="PRINTS" id="PR01857">
    <property type="entry name" value="ADAMTSFAMILY"/>
</dbReference>
<dbReference type="InterPro" id="IPR000884">
    <property type="entry name" value="TSP1_rpt"/>
</dbReference>
<dbReference type="Gene3D" id="2.20.100.10">
    <property type="entry name" value="Thrombospondin type-1 (TSP1) repeat"/>
    <property type="match status" value="4"/>
</dbReference>
<dbReference type="Gene3D" id="3.40.390.10">
    <property type="entry name" value="Collagenase (Catalytic Domain)"/>
    <property type="match status" value="1"/>
</dbReference>
<feature type="binding site" evidence="14 16">
    <location>
        <position position="690"/>
    </location>
    <ligand>
        <name>Zn(2+)</name>
        <dbReference type="ChEBI" id="CHEBI:29105"/>
        <note>catalytic</note>
    </ligand>
</feature>
<dbReference type="GO" id="GO:0004222">
    <property type="term" value="F:metalloendopeptidase activity"/>
    <property type="evidence" value="ECO:0007669"/>
    <property type="project" value="InterPro"/>
</dbReference>
<dbReference type="PANTHER" id="PTHR13723:SF304">
    <property type="entry name" value="A DISINTEGRIN AND METALLOPROTEINASE WITH THROMBOSPONDIN MOTIFS 2-LIKE PROTEIN"/>
    <property type="match status" value="1"/>
</dbReference>
<feature type="binding site" evidence="14 16">
    <location>
        <position position="686"/>
    </location>
    <ligand>
        <name>Zn(2+)</name>
        <dbReference type="ChEBI" id="CHEBI:29105"/>
        <note>catalytic</note>
    </ligand>
</feature>
<dbReference type="CDD" id="cd04273">
    <property type="entry name" value="ZnMc_ADAMTS_like"/>
    <property type="match status" value="1"/>
</dbReference>
<dbReference type="InterPro" id="IPR050439">
    <property type="entry name" value="ADAMTS_ADAMTS-like"/>
</dbReference>
<comment type="caution">
    <text evidence="16">Lacks conserved residue(s) required for the propagation of feature annotation.</text>
</comment>
<evidence type="ECO:0000313" key="19">
    <source>
        <dbReference type="EMBL" id="KAK4883298.1"/>
    </source>
</evidence>
<dbReference type="InterPro" id="IPR041645">
    <property type="entry name" value="ADAMTS_CR_2"/>
</dbReference>
<dbReference type="InterPro" id="IPR036383">
    <property type="entry name" value="TSP1_rpt_sf"/>
</dbReference>
<evidence type="ECO:0000256" key="4">
    <source>
        <dbReference type="ARBA" id="ARBA00022670"/>
    </source>
</evidence>
<evidence type="ECO:0000256" key="2">
    <source>
        <dbReference type="ARBA" id="ARBA00022525"/>
    </source>
</evidence>
<dbReference type="Pfam" id="PF17771">
    <property type="entry name" value="ADAMTS_CR_2"/>
    <property type="match status" value="1"/>
</dbReference>
<dbReference type="SUPFAM" id="SSF55486">
    <property type="entry name" value="Metalloproteases ('zincins'), catalytic domain"/>
    <property type="match status" value="1"/>
</dbReference>
<feature type="disulfide bond" evidence="15">
    <location>
        <begin position="783"/>
        <end position="806"/>
    </location>
</feature>
<dbReference type="Proteomes" id="UP001353858">
    <property type="component" value="Unassembled WGS sequence"/>
</dbReference>
<reference evidence="20" key="1">
    <citation type="submission" date="2023-01" db="EMBL/GenBank/DDBJ databases">
        <title>Key to firefly adult light organ development and bioluminescence: homeobox transcription factors regulate luciferase expression and transportation to peroxisome.</title>
        <authorList>
            <person name="Fu X."/>
        </authorList>
    </citation>
    <scope>NUCLEOTIDE SEQUENCE [LARGE SCALE GENOMIC DNA]</scope>
</reference>